<protein>
    <recommendedName>
        <fullName evidence="4">RRM domain-containing protein</fullName>
    </recommendedName>
</protein>
<evidence type="ECO:0000313" key="5">
    <source>
        <dbReference type="EMBL" id="CBY23084.1"/>
    </source>
</evidence>
<dbReference type="InterPro" id="IPR000504">
    <property type="entry name" value="RRM_dom"/>
</dbReference>
<sequence>MARSYSRSRSRSASKSSRGRSASRDRSSKSRSKSRSRSRSRSRSVIGHVDGYDPAFKGYRVKVADLNTRISKYELEKEFERYGKIIDLILIRRCPTVCFIVFKYSKDARYAARKLHNLSIWSTRLRAELAKPSGKARRRSRSPRRRRSRSPRRRSPSRDRRRRRSRTRSPRKSRSPRRSRSNKRSRSRSEKRSKSRSPSRSRNRRSRSRS</sequence>
<dbReference type="InterPro" id="IPR035979">
    <property type="entry name" value="RBD_domain_sf"/>
</dbReference>
<reference evidence="5" key="1">
    <citation type="journal article" date="2010" name="Science">
        <title>Plasticity of animal genome architecture unmasked by rapid evolution of a pelagic tunicate.</title>
        <authorList>
            <person name="Denoeud F."/>
            <person name="Henriet S."/>
            <person name="Mungpakdee S."/>
            <person name="Aury J.M."/>
            <person name="Da Silva C."/>
            <person name="Brinkmann H."/>
            <person name="Mikhaleva J."/>
            <person name="Olsen L.C."/>
            <person name="Jubin C."/>
            <person name="Canestro C."/>
            <person name="Bouquet J.M."/>
            <person name="Danks G."/>
            <person name="Poulain J."/>
            <person name="Campsteijn C."/>
            <person name="Adamski M."/>
            <person name="Cross I."/>
            <person name="Yadetie F."/>
            <person name="Muffato M."/>
            <person name="Louis A."/>
            <person name="Butcher S."/>
            <person name="Tsagkogeorga G."/>
            <person name="Konrad A."/>
            <person name="Singh S."/>
            <person name="Jensen M.F."/>
            <person name="Cong E.H."/>
            <person name="Eikeseth-Otteraa H."/>
            <person name="Noel B."/>
            <person name="Anthouard V."/>
            <person name="Porcel B.M."/>
            <person name="Kachouri-Lafond R."/>
            <person name="Nishino A."/>
            <person name="Ugolini M."/>
            <person name="Chourrout P."/>
            <person name="Nishida H."/>
            <person name="Aasland R."/>
            <person name="Huzurbazar S."/>
            <person name="Westhof E."/>
            <person name="Delsuc F."/>
            <person name="Lehrach H."/>
            <person name="Reinhardt R."/>
            <person name="Weissenbach J."/>
            <person name="Roy S.W."/>
            <person name="Artiguenave F."/>
            <person name="Postlethwait J.H."/>
            <person name="Manak J.R."/>
            <person name="Thompson E.M."/>
            <person name="Jaillon O."/>
            <person name="Du Pasquier L."/>
            <person name="Boudinot P."/>
            <person name="Liberles D.A."/>
            <person name="Volff J.N."/>
            <person name="Philippe H."/>
            <person name="Lenhard B."/>
            <person name="Roest Crollius H."/>
            <person name="Wincker P."/>
            <person name="Chourrout D."/>
        </authorList>
    </citation>
    <scope>NUCLEOTIDE SEQUENCE [LARGE SCALE GENOMIC DNA]</scope>
</reference>
<accession>E4WZY6</accession>
<evidence type="ECO:0000313" key="6">
    <source>
        <dbReference type="Proteomes" id="UP000001307"/>
    </source>
</evidence>
<dbReference type="PROSITE" id="PS50102">
    <property type="entry name" value="RRM"/>
    <property type="match status" value="1"/>
</dbReference>
<feature type="region of interest" description="Disordered" evidence="3">
    <location>
        <begin position="1"/>
        <end position="44"/>
    </location>
</feature>
<evidence type="ECO:0000256" key="1">
    <source>
        <dbReference type="ARBA" id="ARBA00022884"/>
    </source>
</evidence>
<dbReference type="OrthoDB" id="5970at2759"/>
<keyword evidence="6" id="KW-1185">Reference proteome</keyword>
<dbReference type="SMART" id="SM00360">
    <property type="entry name" value="RRM"/>
    <property type="match status" value="1"/>
</dbReference>
<feature type="region of interest" description="Disordered" evidence="3">
    <location>
        <begin position="129"/>
        <end position="210"/>
    </location>
</feature>
<organism evidence="5">
    <name type="scientific">Oikopleura dioica</name>
    <name type="common">Tunicate</name>
    <dbReference type="NCBI Taxonomy" id="34765"/>
    <lineage>
        <taxon>Eukaryota</taxon>
        <taxon>Metazoa</taxon>
        <taxon>Chordata</taxon>
        <taxon>Tunicata</taxon>
        <taxon>Appendicularia</taxon>
        <taxon>Copelata</taxon>
        <taxon>Oikopleuridae</taxon>
        <taxon>Oikopleura</taxon>
    </lineage>
</organism>
<dbReference type="GO" id="GO:0003723">
    <property type="term" value="F:RNA binding"/>
    <property type="evidence" value="ECO:0007669"/>
    <property type="project" value="UniProtKB-UniRule"/>
</dbReference>
<feature type="compositionally biased region" description="Basic residues" evidence="3">
    <location>
        <begin position="134"/>
        <end position="186"/>
    </location>
</feature>
<dbReference type="PANTHER" id="PTHR48034">
    <property type="entry name" value="TRANSFORMER-2 SEX-DETERMINING PROTEIN-RELATED"/>
    <property type="match status" value="1"/>
</dbReference>
<evidence type="ECO:0000256" key="2">
    <source>
        <dbReference type="PROSITE-ProRule" id="PRU00176"/>
    </source>
</evidence>
<dbReference type="InParanoid" id="E4WZY6"/>
<evidence type="ECO:0000259" key="4">
    <source>
        <dbReference type="PROSITE" id="PS50102"/>
    </source>
</evidence>
<dbReference type="Proteomes" id="UP000001307">
    <property type="component" value="Unassembled WGS sequence"/>
</dbReference>
<dbReference type="AlphaFoldDB" id="E4WZY6"/>
<keyword evidence="1 2" id="KW-0694">RNA-binding</keyword>
<dbReference type="Pfam" id="PF00076">
    <property type="entry name" value="RRM_1"/>
    <property type="match status" value="1"/>
</dbReference>
<dbReference type="InterPro" id="IPR050441">
    <property type="entry name" value="RBM"/>
</dbReference>
<evidence type="ECO:0000256" key="3">
    <source>
        <dbReference type="SAM" id="MobiDB-lite"/>
    </source>
</evidence>
<feature type="domain" description="RRM" evidence="4">
    <location>
        <begin position="59"/>
        <end position="132"/>
    </location>
</feature>
<name>E4WZY6_OIKDI</name>
<dbReference type="SUPFAM" id="SSF54928">
    <property type="entry name" value="RNA-binding domain, RBD"/>
    <property type="match status" value="1"/>
</dbReference>
<dbReference type="EMBL" id="FN653020">
    <property type="protein sequence ID" value="CBY23084.1"/>
    <property type="molecule type" value="Genomic_DNA"/>
</dbReference>
<feature type="compositionally biased region" description="Basic residues" evidence="3">
    <location>
        <begin position="1"/>
        <end position="12"/>
    </location>
</feature>
<gene>
    <name evidence="5" type="ORF">GSOID_T00015012001</name>
</gene>
<proteinExistence type="predicted"/>
<feature type="compositionally biased region" description="Basic residues" evidence="3">
    <location>
        <begin position="29"/>
        <end position="42"/>
    </location>
</feature>
<dbReference type="Gene3D" id="3.30.70.330">
    <property type="match status" value="1"/>
</dbReference>
<dbReference type="InterPro" id="IPR012677">
    <property type="entry name" value="Nucleotide-bd_a/b_plait_sf"/>
</dbReference>
<feature type="compositionally biased region" description="Basic residues" evidence="3">
    <location>
        <begin position="193"/>
        <end position="210"/>
    </location>
</feature>